<dbReference type="GO" id="GO:0004175">
    <property type="term" value="F:endopeptidase activity"/>
    <property type="evidence" value="ECO:0007669"/>
    <property type="project" value="TreeGrafter"/>
</dbReference>
<protein>
    <recommendedName>
        <fullName evidence="5">PDZ domain-containing protein</fullName>
    </recommendedName>
</protein>
<dbReference type="PANTHER" id="PTHR32060:SF30">
    <property type="entry name" value="CARBOXY-TERMINAL PROCESSING PROTEASE CTPA"/>
    <property type="match status" value="1"/>
</dbReference>
<dbReference type="Gene3D" id="3.90.226.10">
    <property type="entry name" value="2-enoyl-CoA Hydratase, Chain A, domain 1"/>
    <property type="match status" value="1"/>
</dbReference>
<feature type="domain" description="Peptidase S41 N-terminal" evidence="2">
    <location>
        <begin position="45"/>
        <end position="88"/>
    </location>
</feature>
<dbReference type="STRING" id="687842.ASU31_17250"/>
<dbReference type="GO" id="GO:0030288">
    <property type="term" value="C:outer membrane-bounded periplasmic space"/>
    <property type="evidence" value="ECO:0007669"/>
    <property type="project" value="TreeGrafter"/>
</dbReference>
<proteinExistence type="predicted"/>
<dbReference type="GO" id="GO:0006508">
    <property type="term" value="P:proteolysis"/>
    <property type="evidence" value="ECO:0007669"/>
    <property type="project" value="InterPro"/>
</dbReference>
<dbReference type="RefSeq" id="WP_057933511.1">
    <property type="nucleotide sequence ID" value="NZ_LMZQ01000013.1"/>
</dbReference>
<evidence type="ECO:0008006" key="5">
    <source>
        <dbReference type="Google" id="ProtNLM"/>
    </source>
</evidence>
<gene>
    <name evidence="3" type="ORF">ASU31_17250</name>
</gene>
<sequence>MVYLLYFKNKIRRGCLSVLLLNLILTGGCKKEKDPVFDPGTNEFINDWVLDSMKVYYYWNSSLPNKPNYNQDPLSFFASIKNNADHFSQLLNPDVPQSYPRTLYSDFGVDLVTISKAGAEQTIVRLSVPGSDGYQAGLRRGDKVNMINGVTVNSANIAALSEASLKKGSIVLQVEGVNTAYNINGYLKPNPVYTTQVWEREGKKIGYIFLNNFDTKALNRLKEVFASFQGQQVTELILDMRYNTGGEVSVAAALAAMITRANENAIFLEYRGNANAGTQRHSFGEEISKLFRPLNYSQYTSLRLNINRIFILTGRHTASAAELLINSLPPHFQTTRIGEATLGKDMAEFELADHRTPSQVNGWVLWPLVFKIYNSQGKGDYTTGLSPDVFSDELSALPLKQLGDPDETLTQLAISRITGIAKAGVRSASGSKNLNKLFDSRDKDDLLPIPIRVLR</sequence>
<dbReference type="Gene3D" id="2.30.42.10">
    <property type="match status" value="1"/>
</dbReference>
<evidence type="ECO:0000313" key="3">
    <source>
        <dbReference type="EMBL" id="KRT15058.1"/>
    </source>
</evidence>
<dbReference type="GO" id="GO:0008236">
    <property type="term" value="F:serine-type peptidase activity"/>
    <property type="evidence" value="ECO:0007669"/>
    <property type="project" value="InterPro"/>
</dbReference>
<dbReference type="InterPro" id="IPR029045">
    <property type="entry name" value="ClpP/crotonase-like_dom_sf"/>
</dbReference>
<dbReference type="SUPFAM" id="SSF52096">
    <property type="entry name" value="ClpP/crotonase"/>
    <property type="match status" value="1"/>
</dbReference>
<dbReference type="OrthoDB" id="7168509at2"/>
<dbReference type="InterPro" id="IPR041613">
    <property type="entry name" value="Pept_S41_N"/>
</dbReference>
<dbReference type="PANTHER" id="PTHR32060">
    <property type="entry name" value="TAIL-SPECIFIC PROTEASE"/>
    <property type="match status" value="1"/>
</dbReference>
<dbReference type="Gene3D" id="3.30.750.170">
    <property type="match status" value="1"/>
</dbReference>
<dbReference type="EMBL" id="LMZQ01000013">
    <property type="protein sequence ID" value="KRT15058.1"/>
    <property type="molecule type" value="Genomic_DNA"/>
</dbReference>
<comment type="caution">
    <text evidence="3">The sequence shown here is derived from an EMBL/GenBank/DDBJ whole genome shotgun (WGS) entry which is preliminary data.</text>
</comment>
<dbReference type="SUPFAM" id="SSF50156">
    <property type="entry name" value="PDZ domain-like"/>
    <property type="match status" value="1"/>
</dbReference>
<accession>A0A0T5VMF9</accession>
<dbReference type="Pfam" id="PF18294">
    <property type="entry name" value="Pept_S41_N"/>
    <property type="match status" value="1"/>
</dbReference>
<organism evidence="3 4">
    <name type="scientific">Pedobacter ginsenosidimutans</name>
    <dbReference type="NCBI Taxonomy" id="687842"/>
    <lineage>
        <taxon>Bacteria</taxon>
        <taxon>Pseudomonadati</taxon>
        <taxon>Bacteroidota</taxon>
        <taxon>Sphingobacteriia</taxon>
        <taxon>Sphingobacteriales</taxon>
        <taxon>Sphingobacteriaceae</taxon>
        <taxon>Pedobacter</taxon>
    </lineage>
</organism>
<keyword evidence="4" id="KW-1185">Reference proteome</keyword>
<dbReference type="InterPro" id="IPR005151">
    <property type="entry name" value="Tail-specific_protease"/>
</dbReference>
<dbReference type="Pfam" id="PF03572">
    <property type="entry name" value="Peptidase_S41"/>
    <property type="match status" value="1"/>
</dbReference>
<reference evidence="3 4" key="1">
    <citation type="submission" date="2015-11" db="EMBL/GenBank/DDBJ databases">
        <title>Sequence of Pedobacter ginsenosidimutans.</title>
        <authorList>
            <person name="Carson E."/>
            <person name="Keyser V."/>
            <person name="Newman J."/>
            <person name="Miller J."/>
        </authorList>
    </citation>
    <scope>NUCLEOTIDE SEQUENCE [LARGE SCALE GENOMIC DNA]</scope>
    <source>
        <strain evidence="3 4">KACC 14530</strain>
    </source>
</reference>
<evidence type="ECO:0000259" key="1">
    <source>
        <dbReference type="Pfam" id="PF03572"/>
    </source>
</evidence>
<feature type="domain" description="Tail specific protease" evidence="1">
    <location>
        <begin position="204"/>
        <end position="389"/>
    </location>
</feature>
<dbReference type="Proteomes" id="UP000051950">
    <property type="component" value="Unassembled WGS sequence"/>
</dbReference>
<evidence type="ECO:0000259" key="2">
    <source>
        <dbReference type="Pfam" id="PF18294"/>
    </source>
</evidence>
<evidence type="ECO:0000313" key="4">
    <source>
        <dbReference type="Proteomes" id="UP000051950"/>
    </source>
</evidence>
<dbReference type="CDD" id="cd07561">
    <property type="entry name" value="Peptidase_S41_CPP_like"/>
    <property type="match status" value="1"/>
</dbReference>
<dbReference type="InterPro" id="IPR036034">
    <property type="entry name" value="PDZ_sf"/>
</dbReference>
<dbReference type="AlphaFoldDB" id="A0A0T5VMF9"/>
<name>A0A0T5VMF9_9SPHI</name>
<dbReference type="GO" id="GO:0007165">
    <property type="term" value="P:signal transduction"/>
    <property type="evidence" value="ECO:0007669"/>
    <property type="project" value="TreeGrafter"/>
</dbReference>